<feature type="signal peptide" evidence="1">
    <location>
        <begin position="1"/>
        <end position="19"/>
    </location>
</feature>
<dbReference type="OrthoDB" id="9771966at2"/>
<reference evidence="2 3" key="1">
    <citation type="submission" date="2015-05" db="EMBL/GenBank/DDBJ databases">
        <title>Genome sequencing and analysis of members of genus Stenotrophomonas.</title>
        <authorList>
            <person name="Patil P.P."/>
            <person name="Midha S."/>
            <person name="Patil P.B."/>
        </authorList>
    </citation>
    <scope>NUCLEOTIDE SEQUENCE [LARGE SCALE GENOMIC DNA]</scope>
    <source>
        <strain evidence="2 3">JCM 16244</strain>
    </source>
</reference>
<dbReference type="Gene3D" id="3.30.1360.180">
    <property type="match status" value="1"/>
</dbReference>
<dbReference type="AlphaFoldDB" id="A0A0R0DNU9"/>
<dbReference type="SUPFAM" id="SSF53649">
    <property type="entry name" value="Alkaline phosphatase-like"/>
    <property type="match status" value="1"/>
</dbReference>
<evidence type="ECO:0000313" key="2">
    <source>
        <dbReference type="EMBL" id="KRG80338.1"/>
    </source>
</evidence>
<name>A0A0R0DNU9_9GAMM</name>
<dbReference type="Gene3D" id="3.40.720.10">
    <property type="entry name" value="Alkaline Phosphatase, subunit A"/>
    <property type="match status" value="1"/>
</dbReference>
<evidence type="ECO:0000313" key="3">
    <source>
        <dbReference type="Proteomes" id="UP000050940"/>
    </source>
</evidence>
<feature type="chain" id="PRO_5006396042" description="Phosphodiesterase" evidence="1">
    <location>
        <begin position="20"/>
        <end position="421"/>
    </location>
</feature>
<keyword evidence="3" id="KW-1185">Reference proteome</keyword>
<dbReference type="STRING" id="659018.ABB34_14620"/>
<dbReference type="CDD" id="cd16018">
    <property type="entry name" value="Enpp"/>
    <property type="match status" value="1"/>
</dbReference>
<dbReference type="GO" id="GO:0016787">
    <property type="term" value="F:hydrolase activity"/>
    <property type="evidence" value="ECO:0007669"/>
    <property type="project" value="UniProtKB-ARBA"/>
</dbReference>
<evidence type="ECO:0000256" key="1">
    <source>
        <dbReference type="SAM" id="SignalP"/>
    </source>
</evidence>
<organism evidence="2 3">
    <name type="scientific">Stenotrophomonas daejeonensis</name>
    <dbReference type="NCBI Taxonomy" id="659018"/>
    <lineage>
        <taxon>Bacteria</taxon>
        <taxon>Pseudomonadati</taxon>
        <taxon>Pseudomonadota</taxon>
        <taxon>Gammaproteobacteria</taxon>
        <taxon>Lysobacterales</taxon>
        <taxon>Lysobacteraceae</taxon>
        <taxon>Stenotrophomonas</taxon>
    </lineage>
</organism>
<sequence length="421" mass="45885">MLRLSAALLGAALALAGCAGVPAAAPVATAAHATLPRDATSPLILISIDGFRNDYLQRGLTPTLAALAGDGVRAEYMRPSYPSITFPNHYTLVTGLRPDHHGVIANFMTDPSIPGVRFSMFDPATVGDERWWDDGTPLWTRVREQGGRAAAMFWVGSEAPVHGARPEFWRPFDIAVSSEDRVRQVLEWLALPAAERPHFITLYFDRVDSMGHEHGPDSPQLDQALGEVDTAIGHLLQGIEALGLGQRVNVVVVSDHGMAATGPEMEFFLDDLVDVSRLNFGWTGAYASFDALPGGEAAARRLMGRHAHMECMPRGQIPARFEYGRHRRVPAYICIGEPGWQITTRTEMQRKGHRLRGEHGYDNLLPDMRSPFIAHGPAFRQGVVIPPIDNVDVYPLLARVLGIEPGANDGDPAHTAAALRP</sequence>
<comment type="caution">
    <text evidence="2">The sequence shown here is derived from an EMBL/GenBank/DDBJ whole genome shotgun (WGS) entry which is preliminary data.</text>
</comment>
<dbReference type="InterPro" id="IPR017850">
    <property type="entry name" value="Alkaline_phosphatase_core_sf"/>
</dbReference>
<proteinExistence type="predicted"/>
<dbReference type="PANTHER" id="PTHR10151">
    <property type="entry name" value="ECTONUCLEOTIDE PYROPHOSPHATASE/PHOSPHODIESTERASE"/>
    <property type="match status" value="1"/>
</dbReference>
<dbReference type="RefSeq" id="WP_057642104.1">
    <property type="nucleotide sequence ID" value="NZ_LDJP01000114.1"/>
</dbReference>
<accession>A0A0R0DNU9</accession>
<keyword evidence="1" id="KW-0732">Signal</keyword>
<gene>
    <name evidence="2" type="ORF">ABB34_14620</name>
</gene>
<dbReference type="Pfam" id="PF01663">
    <property type="entry name" value="Phosphodiest"/>
    <property type="match status" value="1"/>
</dbReference>
<dbReference type="PANTHER" id="PTHR10151:SF120">
    <property type="entry name" value="BIS(5'-ADENOSYL)-TRIPHOSPHATASE"/>
    <property type="match status" value="1"/>
</dbReference>
<dbReference type="EMBL" id="LDJP01000114">
    <property type="protein sequence ID" value="KRG80338.1"/>
    <property type="molecule type" value="Genomic_DNA"/>
</dbReference>
<protein>
    <recommendedName>
        <fullName evidence="4">Phosphodiesterase</fullName>
    </recommendedName>
</protein>
<dbReference type="PROSITE" id="PS51257">
    <property type="entry name" value="PROKAR_LIPOPROTEIN"/>
    <property type="match status" value="1"/>
</dbReference>
<dbReference type="PATRIC" id="fig|659018.3.peg.352"/>
<dbReference type="InterPro" id="IPR002591">
    <property type="entry name" value="Phosphodiest/P_Trfase"/>
</dbReference>
<dbReference type="Proteomes" id="UP000050940">
    <property type="component" value="Unassembled WGS sequence"/>
</dbReference>
<evidence type="ECO:0008006" key="4">
    <source>
        <dbReference type="Google" id="ProtNLM"/>
    </source>
</evidence>